<dbReference type="AlphaFoldDB" id="A0A4Q2AI49"/>
<name>A0A4Q2AI49_9BURK</name>
<protein>
    <submittedName>
        <fullName evidence="1">Uncharacterized protein</fullName>
    </submittedName>
</protein>
<sequence length="67" mass="7775">MPRLPRHAAPAFVAIGLIVIGVREPERAVRSRNFRNPLHWLKFLRINIRQHISKDALIDVSVRTHSM</sequence>
<reference evidence="1 2" key="1">
    <citation type="submission" date="2018-08" db="EMBL/GenBank/DDBJ databases">
        <title>Mountain-cultivated ginseng endophyte, Burkholderia stabilis and its activity against ginseng root rot disease.</title>
        <authorList>
            <person name="Tapan Kumar M."/>
            <person name="Bae H."/>
            <person name="Shanmugam G."/>
            <person name="Jeon J."/>
        </authorList>
    </citation>
    <scope>NUCLEOTIDE SEQUENCE [LARGE SCALE GENOMIC DNA]</scope>
    <source>
        <strain evidence="1 2">EB159</strain>
    </source>
</reference>
<proteinExistence type="predicted"/>
<comment type="caution">
    <text evidence="1">The sequence shown here is derived from an EMBL/GenBank/DDBJ whole genome shotgun (WGS) entry which is preliminary data.</text>
</comment>
<dbReference type="Proteomes" id="UP000289650">
    <property type="component" value="Unassembled WGS sequence"/>
</dbReference>
<dbReference type="EMBL" id="QWEX01000002">
    <property type="protein sequence ID" value="RXV68451.1"/>
    <property type="molecule type" value="Genomic_DNA"/>
</dbReference>
<evidence type="ECO:0000313" key="2">
    <source>
        <dbReference type="Proteomes" id="UP000289650"/>
    </source>
</evidence>
<accession>A0A4Q2AI49</accession>
<evidence type="ECO:0000313" key="1">
    <source>
        <dbReference type="EMBL" id="RXV68451.1"/>
    </source>
</evidence>
<organism evidence="1 2">
    <name type="scientific">Burkholderia stabilis</name>
    <dbReference type="NCBI Taxonomy" id="95485"/>
    <lineage>
        <taxon>Bacteria</taxon>
        <taxon>Pseudomonadati</taxon>
        <taxon>Pseudomonadota</taxon>
        <taxon>Betaproteobacteria</taxon>
        <taxon>Burkholderiales</taxon>
        <taxon>Burkholderiaceae</taxon>
        <taxon>Burkholderia</taxon>
        <taxon>Burkholderia cepacia complex</taxon>
    </lineage>
</organism>
<gene>
    <name evidence="1" type="ORF">D1006_25145</name>
</gene>